<keyword evidence="1" id="KW-1133">Transmembrane helix</keyword>
<comment type="caution">
    <text evidence="2">The sequence shown here is derived from an EMBL/GenBank/DDBJ whole genome shotgun (WGS) entry which is preliminary data.</text>
</comment>
<feature type="transmembrane region" description="Helical" evidence="1">
    <location>
        <begin position="143"/>
        <end position="161"/>
    </location>
</feature>
<keyword evidence="1" id="KW-0812">Transmembrane</keyword>
<dbReference type="Pfam" id="PF11167">
    <property type="entry name" value="DUF2953"/>
    <property type="match status" value="1"/>
</dbReference>
<dbReference type="EMBL" id="JAJJPB010000017">
    <property type="protein sequence ID" value="MCC9295680.1"/>
    <property type="molecule type" value="Genomic_DNA"/>
</dbReference>
<dbReference type="Proteomes" id="UP001165422">
    <property type="component" value="Unassembled WGS sequence"/>
</dbReference>
<organism evidence="2 3">
    <name type="scientific">Clostridium aromativorans</name>
    <dbReference type="NCBI Taxonomy" id="2836848"/>
    <lineage>
        <taxon>Bacteria</taxon>
        <taxon>Bacillati</taxon>
        <taxon>Bacillota</taxon>
        <taxon>Clostridia</taxon>
        <taxon>Eubacteriales</taxon>
        <taxon>Clostridiaceae</taxon>
        <taxon>Clostridium</taxon>
    </lineage>
</organism>
<evidence type="ECO:0000313" key="2">
    <source>
        <dbReference type="EMBL" id="MCC9295680.1"/>
    </source>
</evidence>
<keyword evidence="3" id="KW-1185">Reference proteome</keyword>
<dbReference type="InterPro" id="IPR021338">
    <property type="entry name" value="DUF2953"/>
</dbReference>
<proteinExistence type="predicted"/>
<evidence type="ECO:0000256" key="1">
    <source>
        <dbReference type="SAM" id="Phobius"/>
    </source>
</evidence>
<reference evidence="2" key="1">
    <citation type="submission" date="2021-11" db="EMBL/GenBank/DDBJ databases">
        <authorList>
            <person name="Qingchun L."/>
            <person name="Dong Z."/>
            <person name="Zongwei Q."/>
            <person name="Jia Z."/>
            <person name="Duotao L."/>
        </authorList>
    </citation>
    <scope>NUCLEOTIDE SEQUENCE</scope>
    <source>
        <strain evidence="2">WLY-B-L2</strain>
    </source>
</reference>
<protein>
    <submittedName>
        <fullName evidence="2">DUF2953 domain-containing protein</fullName>
    </submittedName>
</protein>
<feature type="transmembrane region" description="Helical" evidence="1">
    <location>
        <begin position="89"/>
        <end position="113"/>
    </location>
</feature>
<keyword evidence="1" id="KW-0472">Membrane</keyword>
<feature type="transmembrane region" description="Helical" evidence="1">
    <location>
        <begin position="6"/>
        <end position="24"/>
    </location>
</feature>
<accession>A0ABS8N7D8</accession>
<evidence type="ECO:0000313" key="3">
    <source>
        <dbReference type="Proteomes" id="UP001165422"/>
    </source>
</evidence>
<dbReference type="RefSeq" id="WP_229981658.1">
    <property type="nucleotide sequence ID" value="NZ_JAJJPB010000017.1"/>
</dbReference>
<sequence>MSILPVLFILIFPIVLFLPIPLKIKIKYINRQLLFQIYNLNITNKIVLGRSSPKNTAEKNRFVSLINAIKSSELKNVKARFSVKVDVKLCYGLGDAAYTALVYGAICSLKIFLFNRLNGFFHIKKYHDNIKPDFNSSRFELEITSIIYISLVKIIYVYIKLSRYKRQSKKSNNSIDSNFA</sequence>
<gene>
    <name evidence="2" type="ORF">LN736_12505</name>
</gene>
<name>A0ABS8N7D8_9CLOT</name>